<evidence type="ECO:0000313" key="16">
    <source>
        <dbReference type="EMBL" id="KUI61479.1"/>
    </source>
</evidence>
<evidence type="ECO:0000256" key="2">
    <source>
        <dbReference type="ARBA" id="ARBA00004477"/>
    </source>
</evidence>
<evidence type="ECO:0000256" key="11">
    <source>
        <dbReference type="ARBA" id="ARBA00032139"/>
    </source>
</evidence>
<dbReference type="Pfam" id="PF23860">
    <property type="entry name" value="Ribophorin_II_3rd"/>
    <property type="match status" value="1"/>
</dbReference>
<evidence type="ECO:0000256" key="1">
    <source>
        <dbReference type="ARBA" id="ARBA00002791"/>
    </source>
</evidence>
<evidence type="ECO:0000313" key="17">
    <source>
        <dbReference type="Proteomes" id="UP000078576"/>
    </source>
</evidence>
<dbReference type="UniPathway" id="UPA00378"/>
<reference evidence="17" key="1">
    <citation type="submission" date="2014-12" db="EMBL/GenBank/DDBJ databases">
        <title>Genome Sequence of Valsa Canker Pathogens Uncovers a Specific Adaption of Colonization on Woody Bark.</title>
        <authorList>
            <person name="Yin Z."/>
            <person name="Liu H."/>
            <person name="Gao X."/>
            <person name="Li Z."/>
            <person name="Song N."/>
            <person name="Ke X."/>
            <person name="Dai Q."/>
            <person name="Wu Y."/>
            <person name="Sun Y."/>
            <person name="Xu J.-R."/>
            <person name="Kang Z.K."/>
            <person name="Wang L."/>
            <person name="Huang L."/>
        </authorList>
    </citation>
    <scope>NUCLEOTIDE SEQUENCE [LARGE SCALE GENOMIC DNA]</scope>
    <source>
        <strain evidence="17">SXYL134</strain>
    </source>
</reference>
<keyword evidence="7" id="KW-0256">Endoplasmic reticulum</keyword>
<feature type="chain" id="PRO_5044292283" description="Ribophorin II" evidence="13">
    <location>
        <begin position="20"/>
        <end position="287"/>
    </location>
</feature>
<protein>
    <recommendedName>
        <fullName evidence="11">Ribophorin II</fullName>
    </recommendedName>
    <alternativeName>
        <fullName evidence="10">Ribophorin-2</fullName>
    </alternativeName>
</protein>
<evidence type="ECO:0000256" key="12">
    <source>
        <dbReference type="SAM" id="Phobius"/>
    </source>
</evidence>
<evidence type="ECO:0000259" key="14">
    <source>
        <dbReference type="Pfam" id="PF23860"/>
    </source>
</evidence>
<comment type="function">
    <text evidence="1">Subunit of the oligosaccharyl transferase (OST) complex that catalyzes the initial transfer of a defined glycan (Glc(3)Man(9)GlcNAc(2) in eukaryotes) from the lipid carrier dolichol-pyrophosphate to an asparagine residue within an Asn-X-Ser/Thr consensus motif in nascent polypeptide chains, the first step in protein N-glycosylation. N-glycosylation occurs cotranslationally and the complex associates with the Sec61 complex at the channel-forming translocon complex that mediates protein translocation across the endoplasmic reticulum (ER). All subunits are required for a maximal enzyme activity.</text>
</comment>
<dbReference type="PANTHER" id="PTHR12640:SF0">
    <property type="entry name" value="DOLICHYL-DIPHOSPHOOLIGOSACCHARIDE--PROTEIN GLYCOSYLTRANSFERASE SUBUNIT 2"/>
    <property type="match status" value="1"/>
</dbReference>
<feature type="domain" description="Ribophorin II third" evidence="14">
    <location>
        <begin position="27"/>
        <end position="134"/>
    </location>
</feature>
<keyword evidence="9 12" id="KW-0472">Membrane</keyword>
<dbReference type="OrthoDB" id="432292at2759"/>
<dbReference type="EMBL" id="KN714778">
    <property type="protein sequence ID" value="KUI61479.1"/>
    <property type="molecule type" value="Genomic_DNA"/>
</dbReference>
<evidence type="ECO:0000256" key="3">
    <source>
        <dbReference type="ARBA" id="ARBA00004922"/>
    </source>
</evidence>
<comment type="subcellular location">
    <subcellularLocation>
        <location evidence="2">Endoplasmic reticulum membrane</location>
        <topology evidence="2">Multi-pass membrane protein</topology>
    </subcellularLocation>
</comment>
<dbReference type="InterPro" id="IPR008814">
    <property type="entry name" value="Swp1"/>
</dbReference>
<gene>
    <name evidence="16" type="ORF">VP1G_08679</name>
</gene>
<feature type="domain" description="Ribophorin II C-terminal" evidence="15">
    <location>
        <begin position="178"/>
        <end position="282"/>
    </location>
</feature>
<keyword evidence="5 12" id="KW-0812">Transmembrane</keyword>
<evidence type="ECO:0000259" key="15">
    <source>
        <dbReference type="Pfam" id="PF25147"/>
    </source>
</evidence>
<feature type="transmembrane region" description="Helical" evidence="12">
    <location>
        <begin position="223"/>
        <end position="247"/>
    </location>
</feature>
<evidence type="ECO:0000256" key="4">
    <source>
        <dbReference type="ARBA" id="ARBA00009038"/>
    </source>
</evidence>
<dbReference type="Proteomes" id="UP000078576">
    <property type="component" value="Unassembled WGS sequence"/>
</dbReference>
<evidence type="ECO:0000256" key="5">
    <source>
        <dbReference type="ARBA" id="ARBA00022692"/>
    </source>
</evidence>
<dbReference type="STRING" id="694573.A0A194VC57"/>
<dbReference type="AlphaFoldDB" id="A0A194VC57"/>
<dbReference type="InterPro" id="IPR056790">
    <property type="entry name" value="Ribophorin_II_C"/>
</dbReference>
<keyword evidence="8 12" id="KW-1133">Transmembrane helix</keyword>
<feature type="transmembrane region" description="Helical" evidence="12">
    <location>
        <begin position="253"/>
        <end position="272"/>
    </location>
</feature>
<dbReference type="InterPro" id="IPR055374">
    <property type="entry name" value="Ribophorin_II_3rd"/>
</dbReference>
<accession>A0A194VC57</accession>
<evidence type="ECO:0000256" key="7">
    <source>
        <dbReference type="ARBA" id="ARBA00022824"/>
    </source>
</evidence>
<dbReference type="GO" id="GO:0006487">
    <property type="term" value="P:protein N-linked glycosylation"/>
    <property type="evidence" value="ECO:0007669"/>
    <property type="project" value="TreeGrafter"/>
</dbReference>
<dbReference type="GO" id="GO:0008250">
    <property type="term" value="C:oligosaccharyltransferase complex"/>
    <property type="evidence" value="ECO:0007669"/>
    <property type="project" value="InterPro"/>
</dbReference>
<name>A0A194VC57_CYTMA</name>
<dbReference type="Pfam" id="PF25147">
    <property type="entry name" value="Ribophorin_II_C"/>
    <property type="match status" value="1"/>
</dbReference>
<evidence type="ECO:0000256" key="10">
    <source>
        <dbReference type="ARBA" id="ARBA00030078"/>
    </source>
</evidence>
<dbReference type="PANTHER" id="PTHR12640">
    <property type="entry name" value="RIBOPHORIN II"/>
    <property type="match status" value="1"/>
</dbReference>
<feature type="signal peptide" evidence="13">
    <location>
        <begin position="1"/>
        <end position="19"/>
    </location>
</feature>
<evidence type="ECO:0000256" key="8">
    <source>
        <dbReference type="ARBA" id="ARBA00022989"/>
    </source>
</evidence>
<organism evidence="16 17">
    <name type="scientific">Cytospora mali</name>
    <name type="common">Apple Valsa canker fungus</name>
    <name type="synonym">Valsa mali</name>
    <dbReference type="NCBI Taxonomy" id="578113"/>
    <lineage>
        <taxon>Eukaryota</taxon>
        <taxon>Fungi</taxon>
        <taxon>Dikarya</taxon>
        <taxon>Ascomycota</taxon>
        <taxon>Pezizomycotina</taxon>
        <taxon>Sordariomycetes</taxon>
        <taxon>Sordariomycetidae</taxon>
        <taxon>Diaporthales</taxon>
        <taxon>Cytosporaceae</taxon>
        <taxon>Cytospora</taxon>
    </lineage>
</organism>
<evidence type="ECO:0000256" key="9">
    <source>
        <dbReference type="ARBA" id="ARBA00023136"/>
    </source>
</evidence>
<comment type="pathway">
    <text evidence="3">Protein modification; protein glycosylation.</text>
</comment>
<keyword evidence="6 13" id="KW-0732">Signal</keyword>
<evidence type="ECO:0000256" key="13">
    <source>
        <dbReference type="SAM" id="SignalP"/>
    </source>
</evidence>
<feature type="transmembrane region" description="Helical" evidence="12">
    <location>
        <begin position="188"/>
        <end position="211"/>
    </location>
</feature>
<comment type="similarity">
    <text evidence="4">Belongs to the SWP1 family.</text>
</comment>
<keyword evidence="17" id="KW-1185">Reference proteome</keyword>
<proteinExistence type="inferred from homology"/>
<evidence type="ECO:0000256" key="6">
    <source>
        <dbReference type="ARBA" id="ARBA00022729"/>
    </source>
</evidence>
<sequence length="287" mass="30649">MRFSAIPSLLFLAAGAVQAASSWSFDDASVAISSKKGVGEAHKEKFGAKSPLETPVTLGAQDTLTVSFTAKDNGKAKRPHQAFVLLRDEDTGLEAPFPLNVKESGKGKVQITQKEIPAQFFTSSKPVHATVVIGSFGSAQGLIADAFDIEITQDPNKPAPAAPSPVRYGKKPQIHHIFREPTQYPYKVFSIIFVIIIAATLPVLLVAWFGFLGANISALPKALGAAPLSHATFFGSILAIEGVYFLYHRGLSLGHILVPIAVFGTTTVLSGMKALGEVQRRRLAGER</sequence>